<keyword evidence="2" id="KW-0564">Palmitate</keyword>
<dbReference type="Proteomes" id="UP000635384">
    <property type="component" value="Unassembled WGS sequence"/>
</dbReference>
<dbReference type="PANTHER" id="PTHR30203">
    <property type="entry name" value="OUTER MEMBRANE CATION EFFLUX PROTEIN"/>
    <property type="match status" value="1"/>
</dbReference>
<dbReference type="EMBL" id="JACXLC010000001">
    <property type="protein sequence ID" value="MBD2840653.1"/>
    <property type="molecule type" value="Genomic_DNA"/>
</dbReference>
<proteinExistence type="inferred from homology"/>
<dbReference type="SUPFAM" id="SSF56954">
    <property type="entry name" value="Outer membrane efflux proteins (OEP)"/>
    <property type="match status" value="1"/>
</dbReference>
<dbReference type="Gene3D" id="2.20.200.10">
    <property type="entry name" value="Outer membrane efflux proteins (OEP)"/>
    <property type="match status" value="1"/>
</dbReference>
<comment type="similarity">
    <text evidence="1 2">Belongs to the outer membrane factor (OMF) (TC 1.B.17) family.</text>
</comment>
<keyword evidence="4" id="KW-1185">Reference proteome</keyword>
<dbReference type="Pfam" id="PF02321">
    <property type="entry name" value="OEP"/>
    <property type="match status" value="2"/>
</dbReference>
<dbReference type="PROSITE" id="PS51257">
    <property type="entry name" value="PROKAR_LIPOPROTEIN"/>
    <property type="match status" value="1"/>
</dbReference>
<keyword evidence="2" id="KW-0449">Lipoprotein</keyword>
<accession>A0ABR8KK90</accession>
<dbReference type="Gene3D" id="1.20.1600.10">
    <property type="entry name" value="Outer membrane efflux proteins (OEP)"/>
    <property type="match status" value="1"/>
</dbReference>
<dbReference type="PANTHER" id="PTHR30203:SF25">
    <property type="entry name" value="OUTER MEMBRANE PROTEIN-RELATED"/>
    <property type="match status" value="1"/>
</dbReference>
<comment type="subcellular location">
    <subcellularLocation>
        <location evidence="2">Cell membrane</location>
        <topology evidence="2">Lipid-anchor</topology>
    </subcellularLocation>
</comment>
<gene>
    <name evidence="3" type="ORF">IB285_00115</name>
</gene>
<sequence length="472" mass="48450">MRHLIALSLPVLLGACVAGPPPEIATPTPELPGEFFFSGDEDVVSTVAALLPQDDPAFETLAADALRDGPSLAEAVARIEAARAGARQAGAERLPNVSVDGAVTGTRINPNQFGDGAAQGGFIDTEQVSYGANLVASWDADLFGRLKAQERAAIARIDGASASANAVRIALLAEIAGSVIDWRVLSARGEALQQDVDAALQLASLAKTREDAGIAPGFDRVRAEAAASASRSRLAALESERVRIVGRLITLTGQSGAQVATALAQPGISLDPAPAPLALPSDLLANRPDVLAAASELTATDAELAAAARARFPRLTLSAVVGLLAFSPGDFFEEDSIVGTLTAGLAAPLLDFGRIEAEIDGAAANKRIAFAAYRGAVFQALGDAEAAYGLIDAADTEAALAVQERDELARAASLANTRFRAGLANFLEVLEARRAADASGERAAAALGRAERARVLLWQALGGTPSESEAEG</sequence>
<dbReference type="NCBIfam" id="TIGR01845">
    <property type="entry name" value="outer_NodT"/>
    <property type="match status" value="1"/>
</dbReference>
<evidence type="ECO:0000313" key="4">
    <source>
        <dbReference type="Proteomes" id="UP000635384"/>
    </source>
</evidence>
<dbReference type="InterPro" id="IPR003423">
    <property type="entry name" value="OMP_efflux"/>
</dbReference>
<evidence type="ECO:0000256" key="2">
    <source>
        <dbReference type="RuleBase" id="RU362097"/>
    </source>
</evidence>
<comment type="caution">
    <text evidence="3">The sequence shown here is derived from an EMBL/GenBank/DDBJ whole genome shotgun (WGS) entry which is preliminary data.</text>
</comment>
<protein>
    <submittedName>
        <fullName evidence="3">Efflux transporter outer membrane subunit</fullName>
    </submittedName>
</protein>
<keyword evidence="2" id="KW-1134">Transmembrane beta strand</keyword>
<reference evidence="3 4" key="1">
    <citation type="submission" date="2020-09" db="EMBL/GenBank/DDBJ databases">
        <authorList>
            <person name="Yoon J.-W."/>
        </authorList>
    </citation>
    <scope>NUCLEOTIDE SEQUENCE [LARGE SCALE GENOMIC DNA]</scope>
    <source>
        <strain evidence="3 4">KMU-140</strain>
    </source>
</reference>
<dbReference type="InterPro" id="IPR010131">
    <property type="entry name" value="MdtP/NodT-like"/>
</dbReference>
<evidence type="ECO:0000313" key="3">
    <source>
        <dbReference type="EMBL" id="MBD2840653.1"/>
    </source>
</evidence>
<keyword evidence="2" id="KW-0472">Membrane</keyword>
<organism evidence="3 4">
    <name type="scientific">Erythrobacter rubeus</name>
    <dbReference type="NCBI Taxonomy" id="2760803"/>
    <lineage>
        <taxon>Bacteria</taxon>
        <taxon>Pseudomonadati</taxon>
        <taxon>Pseudomonadota</taxon>
        <taxon>Alphaproteobacteria</taxon>
        <taxon>Sphingomonadales</taxon>
        <taxon>Erythrobacteraceae</taxon>
        <taxon>Erythrobacter/Porphyrobacter group</taxon>
        <taxon>Erythrobacter</taxon>
    </lineage>
</organism>
<evidence type="ECO:0000256" key="1">
    <source>
        <dbReference type="ARBA" id="ARBA00007613"/>
    </source>
</evidence>
<name>A0ABR8KK90_9SPHN</name>
<dbReference type="RefSeq" id="WP_190786273.1">
    <property type="nucleotide sequence ID" value="NZ_JACXLC010000001.1"/>
</dbReference>
<keyword evidence="2" id="KW-0812">Transmembrane</keyword>